<keyword evidence="3" id="KW-0732">Signal</keyword>
<comment type="subcellular location">
    <subcellularLocation>
        <location evidence="1">Secreted</location>
    </subcellularLocation>
</comment>
<dbReference type="GO" id="GO:0005509">
    <property type="term" value="F:calcium ion binding"/>
    <property type="evidence" value="ECO:0007669"/>
    <property type="project" value="InterPro"/>
</dbReference>
<name>A0A1F6MBM8_9BACT</name>
<dbReference type="EMBL" id="MFQA01000023">
    <property type="protein sequence ID" value="OGH68968.1"/>
    <property type="molecule type" value="Genomic_DNA"/>
</dbReference>
<gene>
    <name evidence="6" type="ORF">A3D53_01465</name>
</gene>
<evidence type="ECO:0000256" key="2">
    <source>
        <dbReference type="ARBA" id="ARBA00022525"/>
    </source>
</evidence>
<keyword evidence="2" id="KW-0964">Secreted</keyword>
<proteinExistence type="predicted"/>
<organism evidence="6 7">
    <name type="scientific">Candidatus Magasanikbacteria bacterium RIFCSPHIGHO2_02_FULL_45_10</name>
    <dbReference type="NCBI Taxonomy" id="1798679"/>
    <lineage>
        <taxon>Bacteria</taxon>
        <taxon>Candidatus Magasanikiibacteriota</taxon>
    </lineage>
</organism>
<dbReference type="InterPro" id="IPR059100">
    <property type="entry name" value="TSP3_bac"/>
</dbReference>
<dbReference type="Pfam" id="PF18884">
    <property type="entry name" value="TSP3_bac"/>
    <property type="match status" value="3"/>
</dbReference>
<feature type="compositionally biased region" description="Acidic residues" evidence="5">
    <location>
        <begin position="74"/>
        <end position="86"/>
    </location>
</feature>
<evidence type="ECO:0000256" key="3">
    <source>
        <dbReference type="ARBA" id="ARBA00022729"/>
    </source>
</evidence>
<comment type="caution">
    <text evidence="6">The sequence shown here is derived from an EMBL/GenBank/DDBJ whole genome shotgun (WGS) entry which is preliminary data.</text>
</comment>
<reference evidence="6 7" key="1">
    <citation type="journal article" date="2016" name="Nat. Commun.">
        <title>Thousands of microbial genomes shed light on interconnected biogeochemical processes in an aquifer system.</title>
        <authorList>
            <person name="Anantharaman K."/>
            <person name="Brown C.T."/>
            <person name="Hug L.A."/>
            <person name="Sharon I."/>
            <person name="Castelle C.J."/>
            <person name="Probst A.J."/>
            <person name="Thomas B.C."/>
            <person name="Singh A."/>
            <person name="Wilkins M.J."/>
            <person name="Karaoz U."/>
            <person name="Brodie E.L."/>
            <person name="Williams K.H."/>
            <person name="Hubbard S.S."/>
            <person name="Banfield J.F."/>
        </authorList>
    </citation>
    <scope>NUCLEOTIDE SEQUENCE [LARGE SCALE GENOMIC DNA]</scope>
</reference>
<feature type="region of interest" description="Disordered" evidence="5">
    <location>
        <begin position="54"/>
        <end position="120"/>
    </location>
</feature>
<dbReference type="PROSITE" id="PS51257">
    <property type="entry name" value="PROKAR_LIPOPROTEIN"/>
    <property type="match status" value="1"/>
</dbReference>
<protein>
    <submittedName>
        <fullName evidence="6">Uncharacterized protein</fullName>
    </submittedName>
</protein>
<feature type="compositionally biased region" description="Basic and acidic residues" evidence="5">
    <location>
        <begin position="99"/>
        <end position="120"/>
    </location>
</feature>
<evidence type="ECO:0000256" key="1">
    <source>
        <dbReference type="ARBA" id="ARBA00004613"/>
    </source>
</evidence>
<dbReference type="Proteomes" id="UP000176413">
    <property type="component" value="Unassembled WGS sequence"/>
</dbReference>
<sequence length="120" mass="13178">MFKKIGILLVAGLVLFGVGCKKSDNANDAQSEAARLQAQKNIEFEKTMQSLTVNDRDFDGLSNDEETNLGSNPDDPDTDSDGVTDYDEVKNYKTNILKADTDGDGKSDGYEIRRGLDPLR</sequence>
<evidence type="ECO:0000256" key="4">
    <source>
        <dbReference type="ARBA" id="ARBA00022837"/>
    </source>
</evidence>
<dbReference type="SUPFAM" id="SSF103647">
    <property type="entry name" value="TSP type-3 repeat"/>
    <property type="match status" value="1"/>
</dbReference>
<evidence type="ECO:0000256" key="5">
    <source>
        <dbReference type="SAM" id="MobiDB-lite"/>
    </source>
</evidence>
<keyword evidence="4" id="KW-0106">Calcium</keyword>
<accession>A0A1F6MBM8</accession>
<dbReference type="AlphaFoldDB" id="A0A1F6MBM8"/>
<evidence type="ECO:0000313" key="7">
    <source>
        <dbReference type="Proteomes" id="UP000176413"/>
    </source>
</evidence>
<dbReference type="InterPro" id="IPR028974">
    <property type="entry name" value="TSP_type-3_rpt"/>
</dbReference>
<evidence type="ECO:0000313" key="6">
    <source>
        <dbReference type="EMBL" id="OGH68968.1"/>
    </source>
</evidence>